<evidence type="ECO:0000256" key="2">
    <source>
        <dbReference type="ARBA" id="ARBA00022448"/>
    </source>
</evidence>
<accession>W0RD39</accession>
<dbReference type="eggNOG" id="COG2270">
    <property type="taxonomic scope" value="Bacteria"/>
</dbReference>
<reference evidence="8 9" key="1">
    <citation type="journal article" date="2014" name="Genome Announc.">
        <title>Genome Sequence and Methylome of Soil Bacterium Gemmatirosa kalamazoonensis KBS708T, a Member of the Rarely Cultivated Gemmatimonadetes Phylum.</title>
        <authorList>
            <person name="Debruyn J.M."/>
            <person name="Radosevich M."/>
            <person name="Wommack K.E."/>
            <person name="Polson S.W."/>
            <person name="Hauser L.J."/>
            <person name="Fawaz M.N."/>
            <person name="Korlach J."/>
            <person name="Tsai Y.C."/>
        </authorList>
    </citation>
    <scope>NUCLEOTIDE SEQUENCE [LARGE SCALE GENOMIC DNA]</scope>
    <source>
        <strain evidence="8 9">KBS708</strain>
    </source>
</reference>
<dbReference type="Pfam" id="PF11700">
    <property type="entry name" value="ATG22"/>
    <property type="match status" value="1"/>
</dbReference>
<feature type="transmembrane region" description="Helical" evidence="6">
    <location>
        <begin position="253"/>
        <end position="271"/>
    </location>
</feature>
<dbReference type="PROSITE" id="PS50850">
    <property type="entry name" value="MFS"/>
    <property type="match status" value="1"/>
</dbReference>
<dbReference type="PANTHER" id="PTHR23519">
    <property type="entry name" value="AUTOPHAGY-RELATED PROTEIN 22"/>
    <property type="match status" value="1"/>
</dbReference>
<feature type="transmembrane region" description="Helical" evidence="6">
    <location>
        <begin position="283"/>
        <end position="306"/>
    </location>
</feature>
<dbReference type="PANTHER" id="PTHR23519:SF1">
    <property type="entry name" value="AUTOPHAGY-RELATED PROTEIN 22"/>
    <property type="match status" value="1"/>
</dbReference>
<organism evidence="8 9">
    <name type="scientific">Gemmatirosa kalamazoonensis</name>
    <dbReference type="NCBI Taxonomy" id="861299"/>
    <lineage>
        <taxon>Bacteria</taxon>
        <taxon>Pseudomonadati</taxon>
        <taxon>Gemmatimonadota</taxon>
        <taxon>Gemmatimonadia</taxon>
        <taxon>Gemmatimonadales</taxon>
        <taxon>Gemmatimonadaceae</taxon>
        <taxon>Gemmatirosa</taxon>
    </lineage>
</organism>
<feature type="transmembrane region" description="Helical" evidence="6">
    <location>
        <begin position="342"/>
        <end position="364"/>
    </location>
</feature>
<dbReference type="RefSeq" id="WP_025410215.1">
    <property type="nucleotide sequence ID" value="NZ_CP007128.1"/>
</dbReference>
<feature type="transmembrane region" description="Helical" evidence="6">
    <location>
        <begin position="149"/>
        <end position="173"/>
    </location>
</feature>
<dbReference type="InterPro" id="IPR050495">
    <property type="entry name" value="ATG22/LtaA_families"/>
</dbReference>
<feature type="transmembrane region" description="Helical" evidence="6">
    <location>
        <begin position="318"/>
        <end position="336"/>
    </location>
</feature>
<dbReference type="Gene3D" id="1.20.1250.20">
    <property type="entry name" value="MFS general substrate transporter like domains"/>
    <property type="match status" value="1"/>
</dbReference>
<feature type="transmembrane region" description="Helical" evidence="6">
    <location>
        <begin position="407"/>
        <end position="424"/>
    </location>
</feature>
<feature type="transmembrane region" description="Helical" evidence="6">
    <location>
        <begin position="113"/>
        <end position="137"/>
    </location>
</feature>
<feature type="transmembrane region" description="Helical" evidence="6">
    <location>
        <begin position="376"/>
        <end position="401"/>
    </location>
</feature>
<feature type="domain" description="Major facilitator superfamily (MFS) profile" evidence="7">
    <location>
        <begin position="252"/>
        <end position="450"/>
    </location>
</feature>
<evidence type="ECO:0000259" key="7">
    <source>
        <dbReference type="PROSITE" id="PS50850"/>
    </source>
</evidence>
<feature type="transmembrane region" description="Helical" evidence="6">
    <location>
        <begin position="89"/>
        <end position="107"/>
    </location>
</feature>
<feature type="transmembrane region" description="Helical" evidence="6">
    <location>
        <begin position="21"/>
        <end position="42"/>
    </location>
</feature>
<dbReference type="InterPro" id="IPR036259">
    <property type="entry name" value="MFS_trans_sf"/>
</dbReference>
<dbReference type="SUPFAM" id="SSF103473">
    <property type="entry name" value="MFS general substrate transporter"/>
    <property type="match status" value="1"/>
</dbReference>
<protein>
    <submittedName>
        <fullName evidence="8">Autophagy-related protein 22-like protein</fullName>
    </submittedName>
</protein>
<evidence type="ECO:0000256" key="3">
    <source>
        <dbReference type="ARBA" id="ARBA00022692"/>
    </source>
</evidence>
<keyword evidence="5 6" id="KW-0472">Membrane</keyword>
<dbReference type="InParanoid" id="W0RD39"/>
<keyword evidence="4 6" id="KW-1133">Transmembrane helix</keyword>
<name>W0RD39_9BACT</name>
<evidence type="ECO:0000313" key="8">
    <source>
        <dbReference type="EMBL" id="AHG88691.1"/>
    </source>
</evidence>
<keyword evidence="3 6" id="KW-0812">Transmembrane</keyword>
<dbReference type="InterPro" id="IPR024671">
    <property type="entry name" value="Atg22-like"/>
</dbReference>
<dbReference type="OrthoDB" id="9768783at2"/>
<keyword evidence="9" id="KW-1185">Reference proteome</keyword>
<gene>
    <name evidence="8" type="ORF">J421_1154</name>
</gene>
<dbReference type="KEGG" id="gba:J421_1154"/>
<dbReference type="GO" id="GO:0022857">
    <property type="term" value="F:transmembrane transporter activity"/>
    <property type="evidence" value="ECO:0007669"/>
    <property type="project" value="InterPro"/>
</dbReference>
<evidence type="ECO:0000313" key="9">
    <source>
        <dbReference type="Proteomes" id="UP000019151"/>
    </source>
</evidence>
<evidence type="ECO:0000256" key="5">
    <source>
        <dbReference type="ARBA" id="ARBA00023136"/>
    </source>
</evidence>
<comment type="subcellular location">
    <subcellularLocation>
        <location evidence="1">Endomembrane system</location>
        <topology evidence="1">Multi-pass membrane protein</topology>
    </subcellularLocation>
</comment>
<evidence type="ECO:0000256" key="1">
    <source>
        <dbReference type="ARBA" id="ARBA00004127"/>
    </source>
</evidence>
<sequence length="450" mass="47545">MPSLLERVGLRTREQRAWASYDWAVSSMQTTIMAAVFPIYFVKVASAGIGADRGSQQLALANTAALVVVTLLSPVLGAMADHSAAKKKLLAAFALLGAAACAGMFFIERGDVALASVLYAMSMVGAQGSMAFYGALLPHIARDDEIDRLSTAGYALGYVGGGVLLAAQLLWITQPGWFGLPSGPGLTPEQATLPTRLALASVAVWWLAFSIPVLRVVPEPPPTREPGEGGGVWVAPFVRLGHTLHELRGFRQAALMLLAFMIYNDGISTIIKMATAYGTEIGIGQSALITAILVVQFVGIPCSFAFGALAGRIGAKRAVIGGLLVYVVIAVLGYYMRTATHFLVLALLVGLVQGGTQALSRSLFAAMVPPHRSGEFFGFYGVFEKFSGLFGPLLFALVVQFGGTSRQGILSVIVFFIVGTLLLSRVDVEAGQAYALEAERRARSVERGAA</sequence>
<dbReference type="HOGENOM" id="CLU_017518_3_0_0"/>
<dbReference type="GO" id="GO:0012505">
    <property type="term" value="C:endomembrane system"/>
    <property type="evidence" value="ECO:0007669"/>
    <property type="project" value="UniProtKB-SubCell"/>
</dbReference>
<evidence type="ECO:0000256" key="6">
    <source>
        <dbReference type="SAM" id="Phobius"/>
    </source>
</evidence>
<proteinExistence type="predicted"/>
<keyword evidence="2" id="KW-0813">Transport</keyword>
<dbReference type="EMBL" id="CP007128">
    <property type="protein sequence ID" value="AHG88691.1"/>
    <property type="molecule type" value="Genomic_DNA"/>
</dbReference>
<dbReference type="Proteomes" id="UP000019151">
    <property type="component" value="Chromosome"/>
</dbReference>
<dbReference type="AlphaFoldDB" id="W0RD39"/>
<feature type="transmembrane region" description="Helical" evidence="6">
    <location>
        <begin position="58"/>
        <end position="77"/>
    </location>
</feature>
<dbReference type="FunCoup" id="W0RD39">
    <property type="interactions" value="64"/>
</dbReference>
<dbReference type="PATRIC" id="fig|861299.3.peg.1170"/>
<dbReference type="InterPro" id="IPR020846">
    <property type="entry name" value="MFS_dom"/>
</dbReference>
<evidence type="ECO:0000256" key="4">
    <source>
        <dbReference type="ARBA" id="ARBA00022989"/>
    </source>
</evidence>